<organism evidence="4 5">
    <name type="scientific">Lasallia pustulata</name>
    <dbReference type="NCBI Taxonomy" id="136370"/>
    <lineage>
        <taxon>Eukaryota</taxon>
        <taxon>Fungi</taxon>
        <taxon>Dikarya</taxon>
        <taxon>Ascomycota</taxon>
        <taxon>Pezizomycotina</taxon>
        <taxon>Lecanoromycetes</taxon>
        <taxon>OSLEUM clade</taxon>
        <taxon>Umbilicariomycetidae</taxon>
        <taxon>Umbilicariales</taxon>
        <taxon>Umbilicariaceae</taxon>
        <taxon>Lasallia</taxon>
    </lineage>
</organism>
<dbReference type="EMBL" id="FWEW01002370">
    <property type="protein sequence ID" value="SLM38301.1"/>
    <property type="molecule type" value="Genomic_DNA"/>
</dbReference>
<proteinExistence type="inferred from homology"/>
<name>A0A1W5D5J5_9LECA</name>
<reference evidence="5" key="1">
    <citation type="submission" date="2017-03" db="EMBL/GenBank/DDBJ databases">
        <authorList>
            <person name="Sharma R."/>
            <person name="Thines M."/>
        </authorList>
    </citation>
    <scope>NUCLEOTIDE SEQUENCE [LARGE SCALE GENOMIC DNA]</scope>
</reference>
<keyword evidence="2" id="KW-0175">Coiled coil</keyword>
<dbReference type="InterPro" id="IPR013923">
    <property type="entry name" value="Autophagy-rel_prot_16_dom"/>
</dbReference>
<evidence type="ECO:0000256" key="1">
    <source>
        <dbReference type="ARBA" id="ARBA00005331"/>
    </source>
</evidence>
<dbReference type="AlphaFoldDB" id="A0A1W5D5J5"/>
<comment type="similarity">
    <text evidence="1">Belongs to the ATG16 family.</text>
</comment>
<dbReference type="CDD" id="cd22887">
    <property type="entry name" value="Atg16_CCD"/>
    <property type="match status" value="1"/>
</dbReference>
<dbReference type="Gene3D" id="1.20.5.170">
    <property type="match status" value="1"/>
</dbReference>
<evidence type="ECO:0000259" key="3">
    <source>
        <dbReference type="Pfam" id="PF08614"/>
    </source>
</evidence>
<feature type="domain" description="Autophagy-related protein 16" evidence="3">
    <location>
        <begin position="2"/>
        <end position="181"/>
    </location>
</feature>
<evidence type="ECO:0000313" key="4">
    <source>
        <dbReference type="EMBL" id="SLM38301.1"/>
    </source>
</evidence>
<feature type="coiled-coil region" evidence="2">
    <location>
        <begin position="64"/>
        <end position="168"/>
    </location>
</feature>
<evidence type="ECO:0000313" key="5">
    <source>
        <dbReference type="Proteomes" id="UP000192927"/>
    </source>
</evidence>
<accession>A0A1W5D5J5</accession>
<dbReference type="Pfam" id="PF08614">
    <property type="entry name" value="ATG16"/>
    <property type="match status" value="1"/>
</dbReference>
<sequence>MSALDERDKQEKAGQDIFNAYNKLADRAAILEATSFTKSAAVEGVAKGRTTSTAASRSSSPEALARLRQDLSEAQRTKGEQQSRLNSVTEELERLKLKSRMDAQRISELATEKATLVTRMRDRDEELREKAKLLENVHDETVSLTLQLNMAEERLGKLQRENKDLVDRWMARMSQEADAMNNASRFS</sequence>
<keyword evidence="5" id="KW-1185">Reference proteome</keyword>
<evidence type="ECO:0000256" key="2">
    <source>
        <dbReference type="SAM" id="Coils"/>
    </source>
</evidence>
<protein>
    <submittedName>
        <fullName evidence="4">Autophagy-related protein 16</fullName>
    </submittedName>
</protein>
<dbReference type="Proteomes" id="UP000192927">
    <property type="component" value="Unassembled WGS sequence"/>
</dbReference>